<sequence>MGDRFRCENGEWKTRGQFSKSQLDKYNQRVRAGTATDNKTGMRCIEHSKQQNLEIQCQGPCNRFRELRLFSKSTRRNGKNWCVDCTDWQITTENGETLPPPGGILSMEEFGSSVPHPANLHDDMIGIPGLSNFDPDESSSLAYDDASDTRSTPSGPSLYETQRARPRNNGSRQYAAPGADPLDRILPPHMRPDPNARAPHWLIPELDGPLSNSLSSLSVSADTTSISPSTATGPPPQQPALRPPVPFNAWGPNGEFARMVKTPTVVSGTTSAGMADREPKNLNLGRNGWAKVPTRKQPPQLPDYLKYDVPYVDEERGGFDEDSDDGY</sequence>
<evidence type="ECO:0000256" key="1">
    <source>
        <dbReference type="SAM" id="MobiDB-lite"/>
    </source>
</evidence>
<evidence type="ECO:0000313" key="4">
    <source>
        <dbReference type="Proteomes" id="UP001303889"/>
    </source>
</evidence>
<evidence type="ECO:0000259" key="2">
    <source>
        <dbReference type="Pfam" id="PF12898"/>
    </source>
</evidence>
<accession>A0AAN6MIB7</accession>
<reference evidence="3" key="1">
    <citation type="journal article" date="2023" name="Mol. Phylogenet. Evol.">
        <title>Genome-scale phylogeny and comparative genomics of the fungal order Sordariales.</title>
        <authorList>
            <person name="Hensen N."/>
            <person name="Bonometti L."/>
            <person name="Westerberg I."/>
            <person name="Brannstrom I.O."/>
            <person name="Guillou S."/>
            <person name="Cros-Aarteil S."/>
            <person name="Calhoun S."/>
            <person name="Haridas S."/>
            <person name="Kuo A."/>
            <person name="Mondo S."/>
            <person name="Pangilinan J."/>
            <person name="Riley R."/>
            <person name="LaButti K."/>
            <person name="Andreopoulos B."/>
            <person name="Lipzen A."/>
            <person name="Chen C."/>
            <person name="Yan M."/>
            <person name="Daum C."/>
            <person name="Ng V."/>
            <person name="Clum A."/>
            <person name="Steindorff A."/>
            <person name="Ohm R.A."/>
            <person name="Martin F."/>
            <person name="Silar P."/>
            <person name="Natvig D.O."/>
            <person name="Lalanne C."/>
            <person name="Gautier V."/>
            <person name="Ament-Velasquez S.L."/>
            <person name="Kruys A."/>
            <person name="Hutchinson M.I."/>
            <person name="Powell A.J."/>
            <person name="Barry K."/>
            <person name="Miller A.N."/>
            <person name="Grigoriev I.V."/>
            <person name="Debuchy R."/>
            <person name="Gladieux P."/>
            <person name="Hiltunen Thoren M."/>
            <person name="Johannesson H."/>
        </authorList>
    </citation>
    <scope>NUCLEOTIDE SEQUENCE</scope>
    <source>
        <strain evidence="3">CBS 103.79</strain>
    </source>
</reference>
<gene>
    <name evidence="3" type="ORF">C8A05DRAFT_16582</name>
</gene>
<dbReference type="EMBL" id="MU855600">
    <property type="protein sequence ID" value="KAK3901200.1"/>
    <property type="molecule type" value="Genomic_DNA"/>
</dbReference>
<feature type="region of interest" description="Disordered" evidence="1">
    <location>
        <begin position="110"/>
        <end position="202"/>
    </location>
</feature>
<feature type="region of interest" description="Disordered" evidence="1">
    <location>
        <begin position="268"/>
        <end position="304"/>
    </location>
</feature>
<name>A0AAN6MIB7_9PEZI</name>
<comment type="caution">
    <text evidence="3">The sequence shown here is derived from an EMBL/GenBank/DDBJ whole genome shotgun (WGS) entry which is preliminary data.</text>
</comment>
<reference evidence="3" key="2">
    <citation type="submission" date="2023-05" db="EMBL/GenBank/DDBJ databases">
        <authorList>
            <consortium name="Lawrence Berkeley National Laboratory"/>
            <person name="Steindorff A."/>
            <person name="Hensen N."/>
            <person name="Bonometti L."/>
            <person name="Westerberg I."/>
            <person name="Brannstrom I.O."/>
            <person name="Guillou S."/>
            <person name="Cros-Aarteil S."/>
            <person name="Calhoun S."/>
            <person name="Haridas S."/>
            <person name="Kuo A."/>
            <person name="Mondo S."/>
            <person name="Pangilinan J."/>
            <person name="Riley R."/>
            <person name="Labutti K."/>
            <person name="Andreopoulos B."/>
            <person name="Lipzen A."/>
            <person name="Chen C."/>
            <person name="Yanf M."/>
            <person name="Daum C."/>
            <person name="Ng V."/>
            <person name="Clum A."/>
            <person name="Ohm R."/>
            <person name="Martin F."/>
            <person name="Silar P."/>
            <person name="Natvig D."/>
            <person name="Lalanne C."/>
            <person name="Gautier V."/>
            <person name="Ament-Velasquez S.L."/>
            <person name="Kruys A."/>
            <person name="Hutchinson M.I."/>
            <person name="Powell A.J."/>
            <person name="Barry K."/>
            <person name="Miller A.N."/>
            <person name="Grigoriev I.V."/>
            <person name="Debuchy R."/>
            <person name="Gladieux P."/>
            <person name="Thoren M.H."/>
            <person name="Johannesson H."/>
        </authorList>
    </citation>
    <scope>NUCLEOTIDE SEQUENCE</scope>
    <source>
        <strain evidence="3">CBS 103.79</strain>
    </source>
</reference>
<proteinExistence type="predicted"/>
<dbReference type="Proteomes" id="UP001303889">
    <property type="component" value="Unassembled WGS sequence"/>
</dbReference>
<evidence type="ECO:0000313" key="3">
    <source>
        <dbReference type="EMBL" id="KAK3901200.1"/>
    </source>
</evidence>
<feature type="region of interest" description="Disordered" evidence="1">
    <location>
        <begin position="214"/>
        <end position="241"/>
    </location>
</feature>
<dbReference type="AlphaFoldDB" id="A0AAN6MIB7"/>
<feature type="domain" description="Stc1" evidence="2">
    <location>
        <begin position="6"/>
        <end position="86"/>
    </location>
</feature>
<feature type="compositionally biased region" description="Low complexity" evidence="1">
    <location>
        <begin position="214"/>
        <end position="227"/>
    </location>
</feature>
<keyword evidence="4" id="KW-1185">Reference proteome</keyword>
<dbReference type="Pfam" id="PF12898">
    <property type="entry name" value="Stc1"/>
    <property type="match status" value="1"/>
</dbReference>
<protein>
    <recommendedName>
        <fullName evidence="2">Stc1 domain-containing protein</fullName>
    </recommendedName>
</protein>
<dbReference type="InterPro" id="IPR024630">
    <property type="entry name" value="Stc1"/>
</dbReference>
<organism evidence="3 4">
    <name type="scientific">Staphylotrichum tortipilum</name>
    <dbReference type="NCBI Taxonomy" id="2831512"/>
    <lineage>
        <taxon>Eukaryota</taxon>
        <taxon>Fungi</taxon>
        <taxon>Dikarya</taxon>
        <taxon>Ascomycota</taxon>
        <taxon>Pezizomycotina</taxon>
        <taxon>Sordariomycetes</taxon>
        <taxon>Sordariomycetidae</taxon>
        <taxon>Sordariales</taxon>
        <taxon>Chaetomiaceae</taxon>
        <taxon>Staphylotrichum</taxon>
    </lineage>
</organism>